<gene>
    <name evidence="8" type="ORF">Aconfl_14850</name>
</gene>
<dbReference type="InterPro" id="IPR039425">
    <property type="entry name" value="RNA_pol_sigma-70-like"/>
</dbReference>
<evidence type="ECO:0000256" key="1">
    <source>
        <dbReference type="ARBA" id="ARBA00010641"/>
    </source>
</evidence>
<feature type="domain" description="RNA polymerase sigma-70 region 2" evidence="6">
    <location>
        <begin position="55"/>
        <end position="114"/>
    </location>
</feature>
<dbReference type="InterPro" id="IPR007627">
    <property type="entry name" value="RNA_pol_sigma70_r2"/>
</dbReference>
<keyword evidence="3" id="KW-0731">Sigma factor</keyword>
<name>A0ABQ6PMT0_9BACT</name>
<feature type="domain" description="RNA polymerase sigma factor 70 region 4 type 2" evidence="7">
    <location>
        <begin position="142"/>
        <end position="194"/>
    </location>
</feature>
<evidence type="ECO:0000256" key="5">
    <source>
        <dbReference type="ARBA" id="ARBA00023163"/>
    </source>
</evidence>
<keyword evidence="9" id="KW-1185">Reference proteome</keyword>
<dbReference type="SUPFAM" id="SSF88946">
    <property type="entry name" value="Sigma2 domain of RNA polymerase sigma factors"/>
    <property type="match status" value="1"/>
</dbReference>
<dbReference type="Pfam" id="PF04542">
    <property type="entry name" value="Sigma70_r2"/>
    <property type="match status" value="1"/>
</dbReference>
<evidence type="ECO:0000259" key="7">
    <source>
        <dbReference type="Pfam" id="PF08281"/>
    </source>
</evidence>
<dbReference type="InterPro" id="IPR013324">
    <property type="entry name" value="RNA_pol_sigma_r3/r4-like"/>
</dbReference>
<dbReference type="SUPFAM" id="SSF88659">
    <property type="entry name" value="Sigma3 and sigma4 domains of RNA polymerase sigma factors"/>
    <property type="match status" value="1"/>
</dbReference>
<dbReference type="Gene3D" id="1.10.1740.10">
    <property type="match status" value="1"/>
</dbReference>
<keyword evidence="5" id="KW-0804">Transcription</keyword>
<sequence>MNLILERCFRLRILVFRVRFSRKFIFFFQACNFSRLYASSYRMNSFFETHIWPLKGRLYRMVYLWTKDRDLAEDVLQNVFEKSVIRQHELRSHPNLGGWLVKSLKNEMLMHYRKIKPLDSLEKAGEISQPESNKLETEQEHQLVLGLVEELSPKQRDVFLLREVEEMSYEEISTHLEIPLEQVKVNLHRARTKIREKLINQGITP</sequence>
<dbReference type="PANTHER" id="PTHR43133:SF8">
    <property type="entry name" value="RNA POLYMERASE SIGMA FACTOR HI_1459-RELATED"/>
    <property type="match status" value="1"/>
</dbReference>
<dbReference type="PANTHER" id="PTHR43133">
    <property type="entry name" value="RNA POLYMERASE ECF-TYPE SIGMA FACTO"/>
    <property type="match status" value="1"/>
</dbReference>
<evidence type="ECO:0000256" key="4">
    <source>
        <dbReference type="ARBA" id="ARBA00023125"/>
    </source>
</evidence>
<reference evidence="8 9" key="1">
    <citation type="submission" date="2023-08" db="EMBL/GenBank/DDBJ databases">
        <title>Draft genome sequence of Algoriphagus confluentis.</title>
        <authorList>
            <person name="Takatani N."/>
            <person name="Hosokawa M."/>
            <person name="Sawabe T."/>
        </authorList>
    </citation>
    <scope>NUCLEOTIDE SEQUENCE [LARGE SCALE GENOMIC DNA]</scope>
    <source>
        <strain evidence="8 9">NBRC 111222</strain>
    </source>
</reference>
<dbReference type="Gene3D" id="1.10.10.10">
    <property type="entry name" value="Winged helix-like DNA-binding domain superfamily/Winged helix DNA-binding domain"/>
    <property type="match status" value="1"/>
</dbReference>
<dbReference type="EMBL" id="BTPD01000004">
    <property type="protein sequence ID" value="GMQ28842.1"/>
    <property type="molecule type" value="Genomic_DNA"/>
</dbReference>
<evidence type="ECO:0000256" key="3">
    <source>
        <dbReference type="ARBA" id="ARBA00023082"/>
    </source>
</evidence>
<evidence type="ECO:0000313" key="9">
    <source>
        <dbReference type="Proteomes" id="UP001338309"/>
    </source>
</evidence>
<accession>A0ABQ6PMT0</accession>
<protein>
    <recommendedName>
        <fullName evidence="10">Sigma-70 family RNA polymerase sigma factor</fullName>
    </recommendedName>
</protein>
<comment type="caution">
    <text evidence="8">The sequence shown here is derived from an EMBL/GenBank/DDBJ whole genome shotgun (WGS) entry which is preliminary data.</text>
</comment>
<dbReference type="InterPro" id="IPR036388">
    <property type="entry name" value="WH-like_DNA-bd_sf"/>
</dbReference>
<proteinExistence type="inferred from homology"/>
<keyword evidence="4" id="KW-0238">DNA-binding</keyword>
<evidence type="ECO:0000256" key="2">
    <source>
        <dbReference type="ARBA" id="ARBA00023015"/>
    </source>
</evidence>
<keyword evidence="2" id="KW-0805">Transcription regulation</keyword>
<evidence type="ECO:0000313" key="8">
    <source>
        <dbReference type="EMBL" id="GMQ28842.1"/>
    </source>
</evidence>
<dbReference type="Proteomes" id="UP001338309">
    <property type="component" value="Unassembled WGS sequence"/>
</dbReference>
<evidence type="ECO:0000259" key="6">
    <source>
        <dbReference type="Pfam" id="PF04542"/>
    </source>
</evidence>
<dbReference type="InterPro" id="IPR014284">
    <property type="entry name" value="RNA_pol_sigma-70_dom"/>
</dbReference>
<dbReference type="NCBIfam" id="TIGR02937">
    <property type="entry name" value="sigma70-ECF"/>
    <property type="match status" value="1"/>
</dbReference>
<evidence type="ECO:0008006" key="10">
    <source>
        <dbReference type="Google" id="ProtNLM"/>
    </source>
</evidence>
<comment type="similarity">
    <text evidence="1">Belongs to the sigma-70 factor family. ECF subfamily.</text>
</comment>
<dbReference type="CDD" id="cd06171">
    <property type="entry name" value="Sigma70_r4"/>
    <property type="match status" value="1"/>
</dbReference>
<dbReference type="Pfam" id="PF08281">
    <property type="entry name" value="Sigma70_r4_2"/>
    <property type="match status" value="1"/>
</dbReference>
<organism evidence="8 9">
    <name type="scientific">Algoriphagus confluentis</name>
    <dbReference type="NCBI Taxonomy" id="1697556"/>
    <lineage>
        <taxon>Bacteria</taxon>
        <taxon>Pseudomonadati</taxon>
        <taxon>Bacteroidota</taxon>
        <taxon>Cytophagia</taxon>
        <taxon>Cytophagales</taxon>
        <taxon>Cyclobacteriaceae</taxon>
        <taxon>Algoriphagus</taxon>
    </lineage>
</organism>
<dbReference type="InterPro" id="IPR013325">
    <property type="entry name" value="RNA_pol_sigma_r2"/>
</dbReference>
<dbReference type="InterPro" id="IPR013249">
    <property type="entry name" value="RNA_pol_sigma70_r4_t2"/>
</dbReference>